<dbReference type="InterPro" id="IPR043128">
    <property type="entry name" value="Rev_trsase/Diguanyl_cyclase"/>
</dbReference>
<dbReference type="Pfam" id="PF00078">
    <property type="entry name" value="RVT_1"/>
    <property type="match status" value="1"/>
</dbReference>
<dbReference type="EMBL" id="BAAFJT010000001">
    <property type="protein sequence ID" value="GAB0176156.1"/>
    <property type="molecule type" value="Genomic_DNA"/>
</dbReference>
<dbReference type="Proteomes" id="UP001623348">
    <property type="component" value="Unassembled WGS sequence"/>
</dbReference>
<protein>
    <recommendedName>
        <fullName evidence="2">ribonuclease H</fullName>
        <ecNumber evidence="2">3.1.26.4</ecNumber>
    </recommendedName>
</protein>
<sequence>MASAKVEWRVETDYRGLNEVTPPMTAAMLDMLELQYELESKVAKWGTTNDIANAFFLIPLAAECRPQFAFTWRGVQYTWNRLPQGWKQPHHLPWANPGCTGTGRGERPYLESLAESTRRHSRLTPGVLESGIPRIRGHYTPTEKETLAAYEGVRATSEVVGTEAQLLLAPRLPVLGWMFKGRVPSMHHATGAMWSKWVTLVTQWAQTGNPNCPGILEVIIDWPEGKDNISMCHLLWRYPEIFATRRVIETAEGEGELSQFVEVKAIQLALGIVD</sequence>
<name>A0ABC9VRS1_GRUJA</name>
<dbReference type="SUPFAM" id="SSF56672">
    <property type="entry name" value="DNA/RNA polymerases"/>
    <property type="match status" value="1"/>
</dbReference>
<accession>A0ABC9VRS1</accession>
<dbReference type="PANTHER" id="PTHR33064:SF29">
    <property type="entry name" value="PEPTIDASE A2 DOMAIN-CONTAINING PROTEIN-RELATED"/>
    <property type="match status" value="1"/>
</dbReference>
<dbReference type="PANTHER" id="PTHR33064">
    <property type="entry name" value="POL PROTEIN"/>
    <property type="match status" value="1"/>
</dbReference>
<evidence type="ECO:0000259" key="3">
    <source>
        <dbReference type="Pfam" id="PF00078"/>
    </source>
</evidence>
<comment type="similarity">
    <text evidence="1">Belongs to the beta type-B retroviral polymerase family. HERV class-II K(HML-2) pol subfamily.</text>
</comment>
<dbReference type="EC" id="3.1.26.4" evidence="2"/>
<evidence type="ECO:0000256" key="2">
    <source>
        <dbReference type="ARBA" id="ARBA00012180"/>
    </source>
</evidence>
<dbReference type="InterPro" id="IPR051320">
    <property type="entry name" value="Viral_Replic_Matur_Polypro"/>
</dbReference>
<dbReference type="Gene3D" id="3.10.10.10">
    <property type="entry name" value="HIV Type 1 Reverse Transcriptase, subunit A, domain 1"/>
    <property type="match status" value="1"/>
</dbReference>
<dbReference type="Gene3D" id="3.30.70.270">
    <property type="match status" value="1"/>
</dbReference>
<reference evidence="4 5" key="1">
    <citation type="submission" date="2024-06" db="EMBL/GenBank/DDBJ databases">
        <title>The draft genome of Grus japonensis, version 3.</title>
        <authorList>
            <person name="Nabeshima K."/>
            <person name="Suzuki S."/>
            <person name="Onuma M."/>
        </authorList>
    </citation>
    <scope>NUCLEOTIDE SEQUENCE [LARGE SCALE GENOMIC DNA]</scope>
    <source>
        <strain evidence="4 5">451A</strain>
    </source>
</reference>
<feature type="domain" description="Reverse transcriptase" evidence="3">
    <location>
        <begin position="7"/>
        <end position="87"/>
    </location>
</feature>
<dbReference type="InterPro" id="IPR043502">
    <property type="entry name" value="DNA/RNA_pol_sf"/>
</dbReference>
<keyword evidence="5" id="KW-1185">Reference proteome</keyword>
<organism evidence="4 5">
    <name type="scientific">Grus japonensis</name>
    <name type="common">Japanese crane</name>
    <name type="synonym">Red-crowned crane</name>
    <dbReference type="NCBI Taxonomy" id="30415"/>
    <lineage>
        <taxon>Eukaryota</taxon>
        <taxon>Metazoa</taxon>
        <taxon>Chordata</taxon>
        <taxon>Craniata</taxon>
        <taxon>Vertebrata</taxon>
        <taxon>Euteleostomi</taxon>
        <taxon>Archelosauria</taxon>
        <taxon>Archosauria</taxon>
        <taxon>Dinosauria</taxon>
        <taxon>Saurischia</taxon>
        <taxon>Theropoda</taxon>
        <taxon>Coelurosauria</taxon>
        <taxon>Aves</taxon>
        <taxon>Neognathae</taxon>
        <taxon>Neoaves</taxon>
        <taxon>Gruiformes</taxon>
        <taxon>Gruidae</taxon>
        <taxon>Grus</taxon>
    </lineage>
</organism>
<dbReference type="InterPro" id="IPR000477">
    <property type="entry name" value="RT_dom"/>
</dbReference>
<dbReference type="AlphaFoldDB" id="A0ABC9VRS1"/>
<evidence type="ECO:0000256" key="1">
    <source>
        <dbReference type="ARBA" id="ARBA00010879"/>
    </source>
</evidence>
<evidence type="ECO:0000313" key="5">
    <source>
        <dbReference type="Proteomes" id="UP001623348"/>
    </source>
</evidence>
<gene>
    <name evidence="4" type="ORF">GRJ2_000080800</name>
</gene>
<proteinExistence type="inferred from homology"/>
<comment type="caution">
    <text evidence="4">The sequence shown here is derived from an EMBL/GenBank/DDBJ whole genome shotgun (WGS) entry which is preliminary data.</text>
</comment>
<evidence type="ECO:0000313" key="4">
    <source>
        <dbReference type="EMBL" id="GAB0176156.1"/>
    </source>
</evidence>